<dbReference type="GO" id="GO:0140662">
    <property type="term" value="F:ATP-dependent protein folding chaperone"/>
    <property type="evidence" value="ECO:0007669"/>
    <property type="project" value="InterPro"/>
</dbReference>
<evidence type="ECO:0000313" key="9">
    <source>
        <dbReference type="EMBL" id="KAK9824017.1"/>
    </source>
</evidence>
<proteinExistence type="inferred from homology"/>
<dbReference type="SUPFAM" id="SSF54849">
    <property type="entry name" value="GroEL-intermediate domain like"/>
    <property type="match status" value="1"/>
</dbReference>
<keyword evidence="10" id="KW-1185">Reference proteome</keyword>
<dbReference type="Pfam" id="PF00118">
    <property type="entry name" value="Cpn60_TCP1"/>
    <property type="match status" value="1"/>
</dbReference>
<evidence type="ECO:0000256" key="1">
    <source>
        <dbReference type="ARBA" id="ARBA00004496"/>
    </source>
</evidence>
<dbReference type="GO" id="GO:0016887">
    <property type="term" value="F:ATP hydrolysis activity"/>
    <property type="evidence" value="ECO:0007669"/>
    <property type="project" value="InterPro"/>
</dbReference>
<dbReference type="InterPro" id="IPR027410">
    <property type="entry name" value="TCP-1-like_intermed_sf"/>
</dbReference>
<evidence type="ECO:0000256" key="7">
    <source>
        <dbReference type="ARBA" id="ARBA00029602"/>
    </source>
</evidence>
<evidence type="ECO:0000313" key="10">
    <source>
        <dbReference type="Proteomes" id="UP001489004"/>
    </source>
</evidence>
<dbReference type="InterPro" id="IPR027409">
    <property type="entry name" value="GroEL-like_apical_dom_sf"/>
</dbReference>
<comment type="similarity">
    <text evidence="2 8">Belongs to the TCP-1 chaperonin family.</text>
</comment>
<gene>
    <name evidence="9" type="ORF">WJX72_006993</name>
</gene>
<evidence type="ECO:0000256" key="5">
    <source>
        <dbReference type="ARBA" id="ARBA00022840"/>
    </source>
</evidence>
<comment type="caution">
    <text evidence="9">The sequence shown here is derived from an EMBL/GenBank/DDBJ whole genome shotgun (WGS) entry which is preliminary data.</text>
</comment>
<keyword evidence="5 8" id="KW-0067">ATP-binding</keyword>
<organism evidence="9 10">
    <name type="scientific">[Myrmecia] bisecta</name>
    <dbReference type="NCBI Taxonomy" id="41462"/>
    <lineage>
        <taxon>Eukaryota</taxon>
        <taxon>Viridiplantae</taxon>
        <taxon>Chlorophyta</taxon>
        <taxon>core chlorophytes</taxon>
        <taxon>Trebouxiophyceae</taxon>
        <taxon>Trebouxiales</taxon>
        <taxon>Trebouxiaceae</taxon>
        <taxon>Myrmecia</taxon>
    </lineage>
</organism>
<dbReference type="InterPro" id="IPR012721">
    <property type="entry name" value="Chap_CCT_theta"/>
</dbReference>
<evidence type="ECO:0000256" key="2">
    <source>
        <dbReference type="ARBA" id="ARBA00008020"/>
    </source>
</evidence>
<dbReference type="InterPro" id="IPR002194">
    <property type="entry name" value="Chaperonin_TCP-1_CS"/>
</dbReference>
<dbReference type="PANTHER" id="PTHR11353">
    <property type="entry name" value="CHAPERONIN"/>
    <property type="match status" value="1"/>
</dbReference>
<dbReference type="PROSITE" id="PS00995">
    <property type="entry name" value="TCP1_3"/>
    <property type="match status" value="1"/>
</dbReference>
<evidence type="ECO:0000256" key="8">
    <source>
        <dbReference type="RuleBase" id="RU004187"/>
    </source>
</evidence>
<dbReference type="PROSITE" id="PS00750">
    <property type="entry name" value="TCP1_1"/>
    <property type="match status" value="1"/>
</dbReference>
<dbReference type="NCBIfam" id="TIGR02346">
    <property type="entry name" value="chap_CCT_theta"/>
    <property type="match status" value="1"/>
</dbReference>
<accession>A0AAW1QRF6</accession>
<reference evidence="9 10" key="1">
    <citation type="journal article" date="2024" name="Nat. Commun.">
        <title>Phylogenomics reveals the evolutionary origins of lichenization in chlorophyte algae.</title>
        <authorList>
            <person name="Puginier C."/>
            <person name="Libourel C."/>
            <person name="Otte J."/>
            <person name="Skaloud P."/>
            <person name="Haon M."/>
            <person name="Grisel S."/>
            <person name="Petersen M."/>
            <person name="Berrin J.G."/>
            <person name="Delaux P.M."/>
            <person name="Dal Grande F."/>
            <person name="Keller J."/>
        </authorList>
    </citation>
    <scope>NUCLEOTIDE SEQUENCE [LARGE SCALE GENOMIC DNA]</scope>
    <source>
        <strain evidence="9 10">SAG 2043</strain>
    </source>
</reference>
<dbReference type="Gene3D" id="3.50.7.10">
    <property type="entry name" value="GroEL"/>
    <property type="match status" value="1"/>
</dbReference>
<protein>
    <recommendedName>
        <fullName evidence="7">CCT-theta</fullName>
    </recommendedName>
</protein>
<dbReference type="GO" id="GO:0051082">
    <property type="term" value="F:unfolded protein binding"/>
    <property type="evidence" value="ECO:0007669"/>
    <property type="project" value="InterPro"/>
</dbReference>
<dbReference type="Gene3D" id="3.30.260.10">
    <property type="entry name" value="TCP-1-like chaperonin intermediate domain"/>
    <property type="match status" value="1"/>
</dbReference>
<name>A0AAW1QRF6_9CHLO</name>
<dbReference type="AlphaFoldDB" id="A0AAW1QRF6"/>
<dbReference type="PRINTS" id="PR00304">
    <property type="entry name" value="TCOMPLEXTCP1"/>
</dbReference>
<dbReference type="InterPro" id="IPR017998">
    <property type="entry name" value="Chaperone_TCP-1"/>
</dbReference>
<evidence type="ECO:0000256" key="4">
    <source>
        <dbReference type="ARBA" id="ARBA00022741"/>
    </source>
</evidence>
<dbReference type="FunFam" id="3.50.7.10:FF:000008">
    <property type="entry name" value="T-complex protein 1 subunit theta"/>
    <property type="match status" value="1"/>
</dbReference>
<keyword evidence="4 8" id="KW-0547">Nucleotide-binding</keyword>
<dbReference type="GO" id="GO:0005737">
    <property type="term" value="C:cytoplasm"/>
    <property type="evidence" value="ECO:0007669"/>
    <property type="project" value="UniProtKB-SubCell"/>
</dbReference>
<dbReference type="SUPFAM" id="SSF48592">
    <property type="entry name" value="GroEL equatorial domain-like"/>
    <property type="match status" value="1"/>
</dbReference>
<sequence length="542" mass="57695">MAGMPYGLQAMLKEGHKHLSGLHEAVLKNIEACKGLSNITKTSMGPNGMNKMVINHLDKLFVTSDASTIINELEVEHPAAKLIVLAAKAQEQEIGDGTNFVISFAGELLAQAEGLLRDGLHTSEVAEGYSKAGKKALEILQTLVISGSETLDVRSVAEVAERIKGSVSSKQYGYESLLCPLIAQACIDVCPKNPNNFNVDNVRVVKIPGAGATDSHVVKGIVIKRDTEGTLKAIHDAKVAVFAQGVDTSSTETKGTVLIKNAEELESYSRGEEDRMEEVIKGIADSGARVVVAGASIGEMAMHFIEKYGMMAIRIPSKFDLRRFCRATGATALIKLTPPSANELGYAKSLEVQEIGGTNIILLQQDSSLGQVASVILRAATDNVLDDLERAVDDGVNSYKALCKDARTVPAGGAMELEIAKQLRDFGRKETGLEQYAIAKFAEALEVVPRTIAENSGLNATDVVAKLHAAHAAGQANAGLDVETGEPKDLSEDGILDLFTTKWWAIKLAVDAVVTVLRVDQIIMAKQAGGPKPRDAGAADED</sequence>
<dbReference type="CDD" id="cd03341">
    <property type="entry name" value="TCP1_theta"/>
    <property type="match status" value="1"/>
</dbReference>
<dbReference type="SUPFAM" id="SSF52029">
    <property type="entry name" value="GroEL apical domain-like"/>
    <property type="match status" value="1"/>
</dbReference>
<evidence type="ECO:0000256" key="6">
    <source>
        <dbReference type="ARBA" id="ARBA00023186"/>
    </source>
</evidence>
<dbReference type="GO" id="GO:0005524">
    <property type="term" value="F:ATP binding"/>
    <property type="evidence" value="ECO:0007669"/>
    <property type="project" value="UniProtKB-KW"/>
</dbReference>
<dbReference type="Proteomes" id="UP001489004">
    <property type="component" value="Unassembled WGS sequence"/>
</dbReference>
<dbReference type="InterPro" id="IPR002423">
    <property type="entry name" value="Cpn60/GroEL/TCP-1"/>
</dbReference>
<keyword evidence="3" id="KW-0963">Cytoplasm</keyword>
<dbReference type="Gene3D" id="1.10.560.10">
    <property type="entry name" value="GroEL-like equatorial domain"/>
    <property type="match status" value="1"/>
</dbReference>
<comment type="subcellular location">
    <subcellularLocation>
        <location evidence="1">Cytoplasm</location>
    </subcellularLocation>
</comment>
<evidence type="ECO:0000256" key="3">
    <source>
        <dbReference type="ARBA" id="ARBA00022490"/>
    </source>
</evidence>
<dbReference type="EMBL" id="JALJOR010000002">
    <property type="protein sequence ID" value="KAK9824017.1"/>
    <property type="molecule type" value="Genomic_DNA"/>
</dbReference>
<dbReference type="InterPro" id="IPR027413">
    <property type="entry name" value="GROEL-like_equatorial_sf"/>
</dbReference>
<keyword evidence="6 8" id="KW-0143">Chaperone</keyword>